<sequence>MSLPLSVQGVDKCPSIRACPTCGQRVEHDRTGCKNIICPRCQVEFCFVCLKLTSECLKTSSYFKPCKDGVAPRQTSIPVCRAWTSVPPSGPVPCGRVEHDRTGCKNIICQRCQVEFCFVCLKVTSECLKTSSYFETLQRRVAPRQTSIPVWHHN</sequence>
<comment type="caution">
    <text evidence="1">The sequence shown here is derived from an EMBL/GenBank/DDBJ whole genome shotgun (WGS) entry which is preliminary data.</text>
</comment>
<reference evidence="1" key="1">
    <citation type="submission" date="2020-03" db="EMBL/GenBank/DDBJ databases">
        <authorList>
            <person name="Weist P."/>
        </authorList>
    </citation>
    <scope>NUCLEOTIDE SEQUENCE</scope>
</reference>
<protein>
    <recommendedName>
        <fullName evidence="3">RBR-type E3 ubiquitin transferase</fullName>
    </recommendedName>
</protein>
<name>A0A9N7YD76_PLEPL</name>
<gene>
    <name evidence="1" type="ORF">PLEPLA_LOCUS9295</name>
</gene>
<dbReference type="Pfam" id="PF22191">
    <property type="entry name" value="IBR_1"/>
    <property type="match status" value="1"/>
</dbReference>
<dbReference type="EMBL" id="CADEAL010000524">
    <property type="protein sequence ID" value="CAB1421413.1"/>
    <property type="molecule type" value="Genomic_DNA"/>
</dbReference>
<evidence type="ECO:0008006" key="3">
    <source>
        <dbReference type="Google" id="ProtNLM"/>
    </source>
</evidence>
<evidence type="ECO:0000313" key="1">
    <source>
        <dbReference type="EMBL" id="CAB1421413.1"/>
    </source>
</evidence>
<evidence type="ECO:0000313" key="2">
    <source>
        <dbReference type="Proteomes" id="UP001153269"/>
    </source>
</evidence>
<dbReference type="FunFam" id="1.20.120.1750:FF:000046">
    <property type="entry name" value="RBR-type E3 ubiquitin transferase"/>
    <property type="match status" value="1"/>
</dbReference>
<dbReference type="Gene3D" id="1.20.120.1750">
    <property type="match status" value="2"/>
</dbReference>
<dbReference type="AlphaFoldDB" id="A0A9N7YD76"/>
<accession>A0A9N7YD76</accession>
<dbReference type="SUPFAM" id="SSF57850">
    <property type="entry name" value="RING/U-box"/>
    <property type="match status" value="2"/>
</dbReference>
<keyword evidence="2" id="KW-1185">Reference proteome</keyword>
<dbReference type="Proteomes" id="UP001153269">
    <property type="component" value="Unassembled WGS sequence"/>
</dbReference>
<proteinExistence type="predicted"/>
<organism evidence="1 2">
    <name type="scientific">Pleuronectes platessa</name>
    <name type="common">European plaice</name>
    <dbReference type="NCBI Taxonomy" id="8262"/>
    <lineage>
        <taxon>Eukaryota</taxon>
        <taxon>Metazoa</taxon>
        <taxon>Chordata</taxon>
        <taxon>Craniata</taxon>
        <taxon>Vertebrata</taxon>
        <taxon>Euteleostomi</taxon>
        <taxon>Actinopterygii</taxon>
        <taxon>Neopterygii</taxon>
        <taxon>Teleostei</taxon>
        <taxon>Neoteleostei</taxon>
        <taxon>Acanthomorphata</taxon>
        <taxon>Carangaria</taxon>
        <taxon>Pleuronectiformes</taxon>
        <taxon>Pleuronectoidei</taxon>
        <taxon>Pleuronectidae</taxon>
        <taxon>Pleuronectes</taxon>
    </lineage>
</organism>